<dbReference type="EMBL" id="CM051401">
    <property type="protein sequence ID" value="KAJ4712945.1"/>
    <property type="molecule type" value="Genomic_DNA"/>
</dbReference>
<dbReference type="Proteomes" id="UP001164539">
    <property type="component" value="Chromosome 8"/>
</dbReference>
<organism evidence="1 2">
    <name type="scientific">Melia azedarach</name>
    <name type="common">Chinaberry tree</name>
    <dbReference type="NCBI Taxonomy" id="155640"/>
    <lineage>
        <taxon>Eukaryota</taxon>
        <taxon>Viridiplantae</taxon>
        <taxon>Streptophyta</taxon>
        <taxon>Embryophyta</taxon>
        <taxon>Tracheophyta</taxon>
        <taxon>Spermatophyta</taxon>
        <taxon>Magnoliopsida</taxon>
        <taxon>eudicotyledons</taxon>
        <taxon>Gunneridae</taxon>
        <taxon>Pentapetalae</taxon>
        <taxon>rosids</taxon>
        <taxon>malvids</taxon>
        <taxon>Sapindales</taxon>
        <taxon>Meliaceae</taxon>
        <taxon>Melia</taxon>
    </lineage>
</organism>
<keyword evidence="1" id="KW-0472">Membrane</keyword>
<evidence type="ECO:0000313" key="2">
    <source>
        <dbReference type="Proteomes" id="UP001164539"/>
    </source>
</evidence>
<gene>
    <name evidence="1" type="ORF">OWV82_015108</name>
</gene>
<evidence type="ECO:0000313" key="1">
    <source>
        <dbReference type="EMBL" id="KAJ4712945.1"/>
    </source>
</evidence>
<comment type="caution">
    <text evidence="1">The sequence shown here is derived from an EMBL/GenBank/DDBJ whole genome shotgun (WGS) entry which is preliminary data.</text>
</comment>
<accession>A0ACC1XNG4</accession>
<sequence>MATALSRLLLTSLLLFSHLLIFLNAASATRGGSLMHGRPDQVHKLSENRNMLQQVTGEMNDNGRMAVELNDYPGSGANNRHTPGRG</sequence>
<keyword evidence="2" id="KW-1185">Reference proteome</keyword>
<name>A0ACC1XNG4_MELAZ</name>
<proteinExistence type="predicted"/>
<keyword evidence="1" id="KW-0812">Transmembrane</keyword>
<protein>
    <submittedName>
        <fullName evidence="1">Transmembrane protein</fullName>
    </submittedName>
</protein>
<reference evidence="1 2" key="1">
    <citation type="journal article" date="2023" name="Science">
        <title>Complex scaffold remodeling in plant triterpene biosynthesis.</title>
        <authorList>
            <person name="De La Pena R."/>
            <person name="Hodgson H."/>
            <person name="Liu J.C."/>
            <person name="Stephenson M.J."/>
            <person name="Martin A.C."/>
            <person name="Owen C."/>
            <person name="Harkess A."/>
            <person name="Leebens-Mack J."/>
            <person name="Jimenez L.E."/>
            <person name="Osbourn A."/>
            <person name="Sattely E.S."/>
        </authorList>
    </citation>
    <scope>NUCLEOTIDE SEQUENCE [LARGE SCALE GENOMIC DNA]</scope>
    <source>
        <strain evidence="2">cv. JPN11</strain>
        <tissue evidence="1">Leaf</tissue>
    </source>
</reference>